<protein>
    <submittedName>
        <fullName evidence="4">Diguanylate cyclase</fullName>
    </submittedName>
</protein>
<keyword evidence="2 3" id="KW-0479">Metal-binding</keyword>
<accession>A0A085UWP6</accession>
<evidence type="ECO:0000256" key="3">
    <source>
        <dbReference type="PIRSR" id="PIRSR607837-1"/>
    </source>
</evidence>
<dbReference type="AlphaFoldDB" id="A0A085UWP6"/>
<name>A0A085UWP6_PSESX</name>
<dbReference type="RefSeq" id="WP_020292802.1">
    <property type="nucleotide sequence ID" value="NZ_JPQT01000126.1"/>
</dbReference>
<dbReference type="PATRIC" id="fig|317.174.peg.4604"/>
<gene>
    <name evidence="4" type="ORF">IV02_22530</name>
</gene>
<dbReference type="EMBL" id="JPQT01000126">
    <property type="protein sequence ID" value="KFE47609.1"/>
    <property type="molecule type" value="Genomic_DNA"/>
</dbReference>
<reference evidence="4 5" key="1">
    <citation type="submission" date="2014-07" db="EMBL/GenBank/DDBJ databases">
        <title>Draft Genome Sequences of Environmental Pseudomonas syringae strains.</title>
        <authorList>
            <person name="Baltrus D.A."/>
            <person name="Berge O."/>
            <person name="Morris C."/>
        </authorList>
    </citation>
    <scope>NUCLEOTIDE SEQUENCE [LARGE SCALE GENOMIC DNA]</scope>
    <source>
        <strain evidence="4 5">CEB003</strain>
    </source>
</reference>
<proteinExistence type="inferred from homology"/>
<dbReference type="SUPFAM" id="SSF109854">
    <property type="entry name" value="DinB/YfiT-like putative metalloenzymes"/>
    <property type="match status" value="1"/>
</dbReference>
<dbReference type="Pfam" id="PF05163">
    <property type="entry name" value="DinB"/>
    <property type="match status" value="1"/>
</dbReference>
<dbReference type="Proteomes" id="UP000028643">
    <property type="component" value="Unassembled WGS sequence"/>
</dbReference>
<evidence type="ECO:0000256" key="1">
    <source>
        <dbReference type="ARBA" id="ARBA00008635"/>
    </source>
</evidence>
<feature type="binding site" evidence="3">
    <location>
        <position position="146"/>
    </location>
    <ligand>
        <name>a divalent metal cation</name>
        <dbReference type="ChEBI" id="CHEBI:60240"/>
    </ligand>
</feature>
<organism evidence="4 5">
    <name type="scientific">Pseudomonas syringae</name>
    <dbReference type="NCBI Taxonomy" id="317"/>
    <lineage>
        <taxon>Bacteria</taxon>
        <taxon>Pseudomonadati</taxon>
        <taxon>Pseudomonadota</taxon>
        <taxon>Gammaproteobacteria</taxon>
        <taxon>Pseudomonadales</taxon>
        <taxon>Pseudomonadaceae</taxon>
        <taxon>Pseudomonas</taxon>
    </lineage>
</organism>
<dbReference type="InterPro" id="IPR007837">
    <property type="entry name" value="DinB"/>
</dbReference>
<sequence>MNRLQHLQLMADYNRWMNEKVYQAAAGLPCDELRADRKAFFGSILGTLNHLVVADTIWLKRFAQHPAGHPSLELVKHLEDPQALNQLLFTDLQALLARRQLLDQVLVAWTAELSEADLDTVLSYSNTAGIKADRNFYGLLTHLFNHQTHHRGQATTLLSQAGVDVGSTDLLTLVPNSIA</sequence>
<dbReference type="PANTHER" id="PTHR37302:SF1">
    <property type="entry name" value="PROTEIN DINB"/>
    <property type="match status" value="1"/>
</dbReference>
<evidence type="ECO:0000313" key="5">
    <source>
        <dbReference type="Proteomes" id="UP000028643"/>
    </source>
</evidence>
<evidence type="ECO:0000256" key="2">
    <source>
        <dbReference type="ARBA" id="ARBA00022723"/>
    </source>
</evidence>
<feature type="binding site" evidence="3">
    <location>
        <position position="50"/>
    </location>
    <ligand>
        <name>a divalent metal cation</name>
        <dbReference type="ChEBI" id="CHEBI:60240"/>
    </ligand>
</feature>
<dbReference type="GO" id="GO:0046872">
    <property type="term" value="F:metal ion binding"/>
    <property type="evidence" value="ECO:0007669"/>
    <property type="project" value="UniProtKB-KW"/>
</dbReference>
<dbReference type="Gene3D" id="1.20.120.450">
    <property type="entry name" value="dinb family like domain"/>
    <property type="match status" value="1"/>
</dbReference>
<feature type="binding site" evidence="3">
    <location>
        <position position="150"/>
    </location>
    <ligand>
        <name>a divalent metal cation</name>
        <dbReference type="ChEBI" id="CHEBI:60240"/>
    </ligand>
</feature>
<evidence type="ECO:0000313" key="4">
    <source>
        <dbReference type="EMBL" id="KFE47609.1"/>
    </source>
</evidence>
<dbReference type="PANTHER" id="PTHR37302">
    <property type="entry name" value="SLR1116 PROTEIN"/>
    <property type="match status" value="1"/>
</dbReference>
<dbReference type="InterPro" id="IPR034660">
    <property type="entry name" value="DinB/YfiT-like"/>
</dbReference>
<comment type="caution">
    <text evidence="4">The sequence shown here is derived from an EMBL/GenBank/DDBJ whole genome shotgun (WGS) entry which is preliminary data.</text>
</comment>
<comment type="similarity">
    <text evidence="1">Belongs to the DinB family.</text>
</comment>